<gene>
    <name evidence="1" type="ORF">ACFO3O_18060</name>
</gene>
<proteinExistence type="predicted"/>
<organism evidence="1 2">
    <name type="scientific">Dokdonia ponticola</name>
    <dbReference type="NCBI Taxonomy" id="2041041"/>
    <lineage>
        <taxon>Bacteria</taxon>
        <taxon>Pseudomonadati</taxon>
        <taxon>Bacteroidota</taxon>
        <taxon>Flavobacteriia</taxon>
        <taxon>Flavobacteriales</taxon>
        <taxon>Flavobacteriaceae</taxon>
        <taxon>Dokdonia</taxon>
    </lineage>
</organism>
<sequence length="43" mass="5066">MKKLIDAVYAFVLRQAQHRLLDRYAFAKADLVTLQTPNKYCDH</sequence>
<reference evidence="2" key="1">
    <citation type="journal article" date="2019" name="Int. J. Syst. Evol. Microbiol.">
        <title>The Global Catalogue of Microorganisms (GCM) 10K type strain sequencing project: providing services to taxonomists for standard genome sequencing and annotation.</title>
        <authorList>
            <consortium name="The Broad Institute Genomics Platform"/>
            <consortium name="The Broad Institute Genome Sequencing Center for Infectious Disease"/>
            <person name="Wu L."/>
            <person name="Ma J."/>
        </authorList>
    </citation>
    <scope>NUCLEOTIDE SEQUENCE [LARGE SCALE GENOMIC DNA]</scope>
    <source>
        <strain evidence="2">YJ-61-S</strain>
    </source>
</reference>
<keyword evidence="2" id="KW-1185">Reference proteome</keyword>
<evidence type="ECO:0000313" key="1">
    <source>
        <dbReference type="EMBL" id="MFC4635821.1"/>
    </source>
</evidence>
<name>A0ABV9I2B2_9FLAO</name>
<dbReference type="Proteomes" id="UP001596043">
    <property type="component" value="Unassembled WGS sequence"/>
</dbReference>
<dbReference type="RefSeq" id="WP_379981412.1">
    <property type="nucleotide sequence ID" value="NZ_JBHSFV010000012.1"/>
</dbReference>
<protein>
    <submittedName>
        <fullName evidence="1">Uncharacterized protein</fullName>
    </submittedName>
</protein>
<accession>A0ABV9I2B2</accession>
<comment type="caution">
    <text evidence="1">The sequence shown here is derived from an EMBL/GenBank/DDBJ whole genome shotgun (WGS) entry which is preliminary data.</text>
</comment>
<evidence type="ECO:0000313" key="2">
    <source>
        <dbReference type="Proteomes" id="UP001596043"/>
    </source>
</evidence>
<dbReference type="EMBL" id="JBHSFV010000012">
    <property type="protein sequence ID" value="MFC4635821.1"/>
    <property type="molecule type" value="Genomic_DNA"/>
</dbReference>